<sequence length="137" mass="15453">MTGVRQRRFHLDQGGHSVTVVWEAGRHRAELLVDGKVVAVARTAPGATTELRGEIAEPDRVLRPLTVRLADLPDAEPLCAAVIEGRQYLMPLAPLTRREHCPAEPPPPPRTPAELLARWRRRLRRRLRRRARRFGGG</sequence>
<reference evidence="1 2" key="1">
    <citation type="submission" date="2024-09" db="EMBL/GenBank/DDBJ databases">
        <authorList>
            <person name="Sun Q."/>
            <person name="Mori K."/>
        </authorList>
    </citation>
    <scope>NUCLEOTIDE SEQUENCE [LARGE SCALE GENOMIC DNA]</scope>
    <source>
        <strain evidence="1 2">JCM 4414</strain>
    </source>
</reference>
<protein>
    <submittedName>
        <fullName evidence="1">Uncharacterized protein</fullName>
    </submittedName>
</protein>
<dbReference type="EMBL" id="JBHMCT010000020">
    <property type="protein sequence ID" value="MFB9558244.1"/>
    <property type="molecule type" value="Genomic_DNA"/>
</dbReference>
<gene>
    <name evidence="1" type="ORF">ACFFTP_29170</name>
</gene>
<proteinExistence type="predicted"/>
<evidence type="ECO:0000313" key="2">
    <source>
        <dbReference type="Proteomes" id="UP001589716"/>
    </source>
</evidence>
<dbReference type="Proteomes" id="UP001589716">
    <property type="component" value="Unassembled WGS sequence"/>
</dbReference>
<evidence type="ECO:0000313" key="1">
    <source>
        <dbReference type="EMBL" id="MFB9558244.1"/>
    </source>
</evidence>
<name>A0ABV5QXI3_9ACTN</name>
<comment type="caution">
    <text evidence="1">The sequence shown here is derived from an EMBL/GenBank/DDBJ whole genome shotgun (WGS) entry which is preliminary data.</text>
</comment>
<dbReference type="RefSeq" id="WP_345483734.1">
    <property type="nucleotide sequence ID" value="NZ_BAAAWU010000001.1"/>
</dbReference>
<keyword evidence="2" id="KW-1185">Reference proteome</keyword>
<organism evidence="1 2">
    <name type="scientific">Streptomyces roseoviridis</name>
    <dbReference type="NCBI Taxonomy" id="67361"/>
    <lineage>
        <taxon>Bacteria</taxon>
        <taxon>Bacillati</taxon>
        <taxon>Actinomycetota</taxon>
        <taxon>Actinomycetes</taxon>
        <taxon>Kitasatosporales</taxon>
        <taxon>Streptomycetaceae</taxon>
        <taxon>Streptomyces</taxon>
    </lineage>
</organism>
<accession>A0ABV5QXI3</accession>